<dbReference type="EMBL" id="MU003494">
    <property type="protein sequence ID" value="KAF2476677.1"/>
    <property type="molecule type" value="Genomic_DNA"/>
</dbReference>
<evidence type="ECO:0000313" key="2">
    <source>
        <dbReference type="Proteomes" id="UP000799755"/>
    </source>
</evidence>
<organism evidence="1 2">
    <name type="scientific">Lindgomyces ingoldianus</name>
    <dbReference type="NCBI Taxonomy" id="673940"/>
    <lineage>
        <taxon>Eukaryota</taxon>
        <taxon>Fungi</taxon>
        <taxon>Dikarya</taxon>
        <taxon>Ascomycota</taxon>
        <taxon>Pezizomycotina</taxon>
        <taxon>Dothideomycetes</taxon>
        <taxon>Pleosporomycetidae</taxon>
        <taxon>Pleosporales</taxon>
        <taxon>Lindgomycetaceae</taxon>
        <taxon>Lindgomyces</taxon>
    </lineage>
</organism>
<sequence>MYKLTTRGLRSFYHVMQIPHHVPNSEIWTLDGAGSCKEEIIRCGAAAPEKTNSVTKKTAAKRPGWPNPKEIKALTKATSGMKLPSLLTIDTEELFYRKRSQAAAKGAEENITGSDSLDSQGMTLPSQAQSLVIVDITSEAPKRHQKADFIASGEYR</sequence>
<keyword evidence="2" id="KW-1185">Reference proteome</keyword>
<reference evidence="1" key="1">
    <citation type="journal article" date="2020" name="Stud. Mycol.">
        <title>101 Dothideomycetes genomes: a test case for predicting lifestyles and emergence of pathogens.</title>
        <authorList>
            <person name="Haridas S."/>
            <person name="Albert R."/>
            <person name="Binder M."/>
            <person name="Bloem J."/>
            <person name="Labutti K."/>
            <person name="Salamov A."/>
            <person name="Andreopoulos B."/>
            <person name="Baker S."/>
            <person name="Barry K."/>
            <person name="Bills G."/>
            <person name="Bluhm B."/>
            <person name="Cannon C."/>
            <person name="Castanera R."/>
            <person name="Culley D."/>
            <person name="Daum C."/>
            <person name="Ezra D."/>
            <person name="Gonzalez J."/>
            <person name="Henrissat B."/>
            <person name="Kuo A."/>
            <person name="Liang C."/>
            <person name="Lipzen A."/>
            <person name="Lutzoni F."/>
            <person name="Magnuson J."/>
            <person name="Mondo S."/>
            <person name="Nolan M."/>
            <person name="Ohm R."/>
            <person name="Pangilinan J."/>
            <person name="Park H.-J."/>
            <person name="Ramirez L."/>
            <person name="Alfaro M."/>
            <person name="Sun H."/>
            <person name="Tritt A."/>
            <person name="Yoshinaga Y."/>
            <person name="Zwiers L.-H."/>
            <person name="Turgeon B."/>
            <person name="Goodwin S."/>
            <person name="Spatafora J."/>
            <person name="Crous P."/>
            <person name="Grigoriev I."/>
        </authorList>
    </citation>
    <scope>NUCLEOTIDE SEQUENCE</scope>
    <source>
        <strain evidence="1">ATCC 200398</strain>
    </source>
</reference>
<evidence type="ECO:0000313" key="1">
    <source>
        <dbReference type="EMBL" id="KAF2476677.1"/>
    </source>
</evidence>
<proteinExistence type="predicted"/>
<comment type="caution">
    <text evidence="1">The sequence shown here is derived from an EMBL/GenBank/DDBJ whole genome shotgun (WGS) entry which is preliminary data.</text>
</comment>
<accession>A0ACB6REC6</accession>
<dbReference type="Proteomes" id="UP000799755">
    <property type="component" value="Unassembled WGS sequence"/>
</dbReference>
<gene>
    <name evidence="1" type="ORF">BDR25DRAFT_310024</name>
</gene>
<name>A0ACB6REC6_9PLEO</name>
<protein>
    <submittedName>
        <fullName evidence="1">Uncharacterized protein</fullName>
    </submittedName>
</protein>